<protein>
    <submittedName>
        <fullName evidence="1">Uncharacterized protein</fullName>
    </submittedName>
</protein>
<evidence type="ECO:0000313" key="2">
    <source>
        <dbReference type="Proteomes" id="UP000827872"/>
    </source>
</evidence>
<evidence type="ECO:0000313" key="1">
    <source>
        <dbReference type="EMBL" id="KAH7991715.1"/>
    </source>
</evidence>
<sequence length="95" mass="10717">MCALERNKNQAVDDNAVTCFLGLSLQEGIPAETRQMAIGMGSHVGSHITSTKEPFAARELRVADPWAKGYAKINFLWLVFKYKWVHSQRTFTTET</sequence>
<accession>A0ACB8EGT1</accession>
<name>A0ACB8EGT1_9SAUR</name>
<dbReference type="EMBL" id="CM037616">
    <property type="protein sequence ID" value="KAH7991715.1"/>
    <property type="molecule type" value="Genomic_DNA"/>
</dbReference>
<keyword evidence="2" id="KW-1185">Reference proteome</keyword>
<gene>
    <name evidence="1" type="ORF">K3G42_009411</name>
</gene>
<proteinExistence type="predicted"/>
<reference evidence="1" key="1">
    <citation type="submission" date="2021-08" db="EMBL/GenBank/DDBJ databases">
        <title>The first chromosome-level gecko genome reveals the dynamic sex chromosomes of Neotropical dwarf geckos (Sphaerodactylidae: Sphaerodactylus).</title>
        <authorList>
            <person name="Pinto B.J."/>
            <person name="Keating S.E."/>
            <person name="Gamble T."/>
        </authorList>
    </citation>
    <scope>NUCLEOTIDE SEQUENCE</scope>
    <source>
        <strain evidence="1">TG3544</strain>
    </source>
</reference>
<comment type="caution">
    <text evidence="1">The sequence shown here is derived from an EMBL/GenBank/DDBJ whole genome shotgun (WGS) entry which is preliminary data.</text>
</comment>
<organism evidence="1 2">
    <name type="scientific">Sphaerodactylus townsendi</name>
    <dbReference type="NCBI Taxonomy" id="933632"/>
    <lineage>
        <taxon>Eukaryota</taxon>
        <taxon>Metazoa</taxon>
        <taxon>Chordata</taxon>
        <taxon>Craniata</taxon>
        <taxon>Vertebrata</taxon>
        <taxon>Euteleostomi</taxon>
        <taxon>Lepidosauria</taxon>
        <taxon>Squamata</taxon>
        <taxon>Bifurcata</taxon>
        <taxon>Gekkota</taxon>
        <taxon>Sphaerodactylidae</taxon>
        <taxon>Sphaerodactylus</taxon>
    </lineage>
</organism>
<dbReference type="Proteomes" id="UP000827872">
    <property type="component" value="Linkage Group LG03"/>
</dbReference>